<dbReference type="EMBL" id="JBHSSF010000011">
    <property type="protein sequence ID" value="MFC6176084.1"/>
    <property type="molecule type" value="Genomic_DNA"/>
</dbReference>
<dbReference type="Proteomes" id="UP001596288">
    <property type="component" value="Unassembled WGS sequence"/>
</dbReference>
<comment type="caution">
    <text evidence="1">The sequence shown here is derived from an EMBL/GenBank/DDBJ whole genome shotgun (WGS) entry which is preliminary data.</text>
</comment>
<sequence>MAFQLWYTNYFVDIDSENPVDPKTIEGINGLGEVSANGNLSAWHVKSQLQEDDFKHHLNKLLTDQTKINPTDVTVTKGINGGPLSML</sequence>
<accession>A0ABW1RJ19</accession>
<protein>
    <submittedName>
        <fullName evidence="1">Uncharacterized protein</fullName>
    </submittedName>
</protein>
<evidence type="ECO:0000313" key="2">
    <source>
        <dbReference type="Proteomes" id="UP001596288"/>
    </source>
</evidence>
<name>A0ABW1RJ19_9LACO</name>
<keyword evidence="2" id="KW-1185">Reference proteome</keyword>
<organism evidence="1 2">
    <name type="scientific">Companilactobacillus huachuanensis</name>
    <dbReference type="NCBI Taxonomy" id="2559914"/>
    <lineage>
        <taxon>Bacteria</taxon>
        <taxon>Bacillati</taxon>
        <taxon>Bacillota</taxon>
        <taxon>Bacilli</taxon>
        <taxon>Lactobacillales</taxon>
        <taxon>Lactobacillaceae</taxon>
        <taxon>Companilactobacillus</taxon>
    </lineage>
</organism>
<dbReference type="RefSeq" id="WP_137610478.1">
    <property type="nucleotide sequence ID" value="NZ_BJDF01000002.1"/>
</dbReference>
<proteinExistence type="predicted"/>
<reference evidence="2" key="1">
    <citation type="journal article" date="2019" name="Int. J. Syst. Evol. Microbiol.">
        <title>The Global Catalogue of Microorganisms (GCM) 10K type strain sequencing project: providing services to taxonomists for standard genome sequencing and annotation.</title>
        <authorList>
            <consortium name="The Broad Institute Genomics Platform"/>
            <consortium name="The Broad Institute Genome Sequencing Center for Infectious Disease"/>
            <person name="Wu L."/>
            <person name="Ma J."/>
        </authorList>
    </citation>
    <scope>NUCLEOTIDE SEQUENCE [LARGE SCALE GENOMIC DNA]</scope>
    <source>
        <strain evidence="2">CCM 8927</strain>
    </source>
</reference>
<gene>
    <name evidence="1" type="ORF">ACFQAV_04500</name>
</gene>
<evidence type="ECO:0000313" key="1">
    <source>
        <dbReference type="EMBL" id="MFC6176084.1"/>
    </source>
</evidence>